<name>A0ACB9H9Z8_CICIN</name>
<reference evidence="1 2" key="2">
    <citation type="journal article" date="2022" name="Mol. Ecol. Resour.">
        <title>The genomes of chicory, endive, great burdock and yacon provide insights into Asteraceae paleo-polyploidization history and plant inulin production.</title>
        <authorList>
            <person name="Fan W."/>
            <person name="Wang S."/>
            <person name="Wang H."/>
            <person name="Wang A."/>
            <person name="Jiang F."/>
            <person name="Liu H."/>
            <person name="Zhao H."/>
            <person name="Xu D."/>
            <person name="Zhang Y."/>
        </authorList>
    </citation>
    <scope>NUCLEOTIDE SEQUENCE [LARGE SCALE GENOMIC DNA]</scope>
    <source>
        <strain evidence="2">cv. Punajuju</strain>
        <tissue evidence="1">Leaves</tissue>
    </source>
</reference>
<evidence type="ECO:0000313" key="2">
    <source>
        <dbReference type="Proteomes" id="UP001055811"/>
    </source>
</evidence>
<protein>
    <submittedName>
        <fullName evidence="1">Uncharacterized protein</fullName>
    </submittedName>
</protein>
<organism evidence="1 2">
    <name type="scientific">Cichorium intybus</name>
    <name type="common">Chicory</name>
    <dbReference type="NCBI Taxonomy" id="13427"/>
    <lineage>
        <taxon>Eukaryota</taxon>
        <taxon>Viridiplantae</taxon>
        <taxon>Streptophyta</taxon>
        <taxon>Embryophyta</taxon>
        <taxon>Tracheophyta</taxon>
        <taxon>Spermatophyta</taxon>
        <taxon>Magnoliopsida</taxon>
        <taxon>eudicotyledons</taxon>
        <taxon>Gunneridae</taxon>
        <taxon>Pentapetalae</taxon>
        <taxon>asterids</taxon>
        <taxon>campanulids</taxon>
        <taxon>Asterales</taxon>
        <taxon>Asteraceae</taxon>
        <taxon>Cichorioideae</taxon>
        <taxon>Cichorieae</taxon>
        <taxon>Cichoriinae</taxon>
        <taxon>Cichorium</taxon>
    </lineage>
</organism>
<dbReference type="EMBL" id="CM042009">
    <property type="protein sequence ID" value="KAI3792377.1"/>
    <property type="molecule type" value="Genomic_DNA"/>
</dbReference>
<dbReference type="Proteomes" id="UP001055811">
    <property type="component" value="Linkage Group LG01"/>
</dbReference>
<evidence type="ECO:0000313" key="1">
    <source>
        <dbReference type="EMBL" id="KAI3792377.1"/>
    </source>
</evidence>
<comment type="caution">
    <text evidence="1">The sequence shown here is derived from an EMBL/GenBank/DDBJ whole genome shotgun (WGS) entry which is preliminary data.</text>
</comment>
<gene>
    <name evidence="1" type="ORF">L2E82_06254</name>
</gene>
<proteinExistence type="predicted"/>
<sequence>MENLSVLFHETGDFLNDNKLTDASNGEKLIDETLNAKGSTDDNIIDCTKKEDTLDVISRPIWENMAESPTGLPLKTWVNMKFVDALTIKLR</sequence>
<reference evidence="2" key="1">
    <citation type="journal article" date="2022" name="Mol. Ecol. Resour.">
        <title>The genomes of chicory, endive, great burdock and yacon provide insights into Asteraceae palaeo-polyploidization history and plant inulin production.</title>
        <authorList>
            <person name="Fan W."/>
            <person name="Wang S."/>
            <person name="Wang H."/>
            <person name="Wang A."/>
            <person name="Jiang F."/>
            <person name="Liu H."/>
            <person name="Zhao H."/>
            <person name="Xu D."/>
            <person name="Zhang Y."/>
        </authorList>
    </citation>
    <scope>NUCLEOTIDE SEQUENCE [LARGE SCALE GENOMIC DNA]</scope>
    <source>
        <strain evidence="2">cv. Punajuju</strain>
    </source>
</reference>
<keyword evidence="2" id="KW-1185">Reference proteome</keyword>
<accession>A0ACB9H9Z8</accession>